<name>A0AAI8DHR2_MAMSC</name>
<proteinExistence type="predicted"/>
<dbReference type="KEGG" id="sscu:CEP64_06770"/>
<feature type="domain" description="DUF1722" evidence="1">
    <location>
        <begin position="15"/>
        <end position="121"/>
    </location>
</feature>
<dbReference type="RefSeq" id="WP_058591442.1">
    <property type="nucleotide sequence ID" value="NZ_CP022046.2"/>
</dbReference>
<evidence type="ECO:0000313" key="2">
    <source>
        <dbReference type="EMBL" id="ASE34291.1"/>
    </source>
</evidence>
<dbReference type="Pfam" id="PF08349">
    <property type="entry name" value="DUF1722"/>
    <property type="match status" value="1"/>
</dbReference>
<protein>
    <submittedName>
        <fullName evidence="2">DUF1722 domain-containing protein</fullName>
    </submittedName>
</protein>
<reference evidence="3" key="1">
    <citation type="submission" date="2017-06" db="EMBL/GenBank/DDBJ databases">
        <title>FDA dAtabase for Regulatory Grade micrObial Sequences (FDA-ARGOS): Supporting development and validation of Infectious Disease Dx tests.</title>
        <authorList>
            <person name="Goldberg B."/>
            <person name="Campos J."/>
            <person name="Tallon L."/>
            <person name="Sadzewicz L."/>
            <person name="Sengamalay N."/>
            <person name="Ott S."/>
            <person name="Godinez A."/>
            <person name="Nagaraj S."/>
            <person name="Vavikolanu K."/>
            <person name="Nadendla S."/>
            <person name="George J."/>
            <person name="Geyer C."/>
            <person name="Sichtig H."/>
        </authorList>
    </citation>
    <scope>NUCLEOTIDE SEQUENCE [LARGE SCALE GENOMIC DNA]</scope>
    <source>
        <strain evidence="3">FDAARGOS_285</strain>
    </source>
</reference>
<dbReference type="Proteomes" id="UP000197058">
    <property type="component" value="Chromosome"/>
</dbReference>
<dbReference type="InterPro" id="IPR013560">
    <property type="entry name" value="DUF1722"/>
</dbReference>
<dbReference type="EMBL" id="CP022046">
    <property type="protein sequence ID" value="ASE34291.1"/>
    <property type="molecule type" value="Genomic_DNA"/>
</dbReference>
<accession>A0AAI8DHR2</accession>
<dbReference type="AlphaFoldDB" id="A0AAI8DHR2"/>
<evidence type="ECO:0000313" key="3">
    <source>
        <dbReference type="Proteomes" id="UP000197058"/>
    </source>
</evidence>
<gene>
    <name evidence="2" type="ORF">CEP64_06770</name>
</gene>
<sequence>MRKRSDIEKLWRHEKYNVMMHSQKSYLDIRESLKGDISYDDLQSMIDDAKAIVPTKGSIINTYDHMWGYFKKIATEEERNQYLKYKSQYQENEIQYHCLITFIYKLAVKYNQKYLLESTILH</sequence>
<organism evidence="2 3">
    <name type="scientific">Mammaliicoccus sciuri</name>
    <name type="common">Staphylococcus sciuri</name>
    <dbReference type="NCBI Taxonomy" id="1296"/>
    <lineage>
        <taxon>Bacteria</taxon>
        <taxon>Bacillati</taxon>
        <taxon>Bacillota</taxon>
        <taxon>Bacilli</taxon>
        <taxon>Bacillales</taxon>
        <taxon>Staphylococcaceae</taxon>
        <taxon>Mammaliicoccus</taxon>
    </lineage>
</organism>
<evidence type="ECO:0000259" key="1">
    <source>
        <dbReference type="Pfam" id="PF08349"/>
    </source>
</evidence>